<sequence length="161" mass="18061">MMVLISGLSINCSGLANPCPTKLPFRIQSYNGIRFNDYNTVQLRPGMISRQKIPYIFANYSGNKHALSVGRNSQQLSFEDGVPEETFLISLVKQAIWALRSLFVFLVEQPSQLKYIEWPSFQSTLKTATLTLVLVALLIVALSSVDSVLCYFLALVLRRTP</sequence>
<name>A0A7J7DHD3_TRIWF</name>
<evidence type="ECO:0000256" key="4">
    <source>
        <dbReference type="ARBA" id="ARBA00022692"/>
    </source>
</evidence>
<evidence type="ECO:0000313" key="10">
    <source>
        <dbReference type="EMBL" id="KAF5745770.1"/>
    </source>
</evidence>
<evidence type="ECO:0000256" key="7">
    <source>
        <dbReference type="ARBA" id="ARBA00023010"/>
    </source>
</evidence>
<dbReference type="PANTHER" id="PTHR37247">
    <property type="entry name" value="TRANSMEMBRANE PROTEIN"/>
    <property type="match status" value="1"/>
</dbReference>
<protein>
    <submittedName>
        <fullName evidence="10">Uncharacterized protein</fullName>
    </submittedName>
</protein>
<keyword evidence="7" id="KW-0811">Translocation</keyword>
<keyword evidence="5" id="KW-0653">Protein transport</keyword>
<keyword evidence="8 9" id="KW-0472">Membrane</keyword>
<dbReference type="GO" id="GO:0006886">
    <property type="term" value="P:intracellular protein transport"/>
    <property type="evidence" value="ECO:0007669"/>
    <property type="project" value="InterPro"/>
</dbReference>
<evidence type="ECO:0000256" key="3">
    <source>
        <dbReference type="ARBA" id="ARBA00022448"/>
    </source>
</evidence>
<comment type="subcellular location">
    <subcellularLocation>
        <location evidence="1">Membrane</location>
    </subcellularLocation>
</comment>
<evidence type="ECO:0000256" key="5">
    <source>
        <dbReference type="ARBA" id="ARBA00022927"/>
    </source>
</evidence>
<organism evidence="10 11">
    <name type="scientific">Tripterygium wilfordii</name>
    <name type="common">Thunder God vine</name>
    <dbReference type="NCBI Taxonomy" id="458696"/>
    <lineage>
        <taxon>Eukaryota</taxon>
        <taxon>Viridiplantae</taxon>
        <taxon>Streptophyta</taxon>
        <taxon>Embryophyta</taxon>
        <taxon>Tracheophyta</taxon>
        <taxon>Spermatophyta</taxon>
        <taxon>Magnoliopsida</taxon>
        <taxon>eudicotyledons</taxon>
        <taxon>Gunneridae</taxon>
        <taxon>Pentapetalae</taxon>
        <taxon>rosids</taxon>
        <taxon>fabids</taxon>
        <taxon>Celastrales</taxon>
        <taxon>Celastraceae</taxon>
        <taxon>Tripterygium</taxon>
    </lineage>
</organism>
<keyword evidence="3" id="KW-0813">Transport</keyword>
<dbReference type="InterPro" id="IPR038379">
    <property type="entry name" value="SecE_sf"/>
</dbReference>
<keyword evidence="6 9" id="KW-1133">Transmembrane helix</keyword>
<dbReference type="EMBL" id="JAAARO010000007">
    <property type="protein sequence ID" value="KAF5745770.1"/>
    <property type="molecule type" value="Genomic_DNA"/>
</dbReference>
<evidence type="ECO:0000256" key="2">
    <source>
        <dbReference type="ARBA" id="ARBA00008274"/>
    </source>
</evidence>
<dbReference type="InParanoid" id="A0A7J7DHD3"/>
<evidence type="ECO:0000256" key="9">
    <source>
        <dbReference type="SAM" id="Phobius"/>
    </source>
</evidence>
<dbReference type="Proteomes" id="UP000593562">
    <property type="component" value="Unassembled WGS sequence"/>
</dbReference>
<dbReference type="Pfam" id="PF00584">
    <property type="entry name" value="SecE"/>
    <property type="match status" value="1"/>
</dbReference>
<keyword evidence="4 9" id="KW-0812">Transmembrane</keyword>
<dbReference type="Gene3D" id="1.20.5.1030">
    <property type="entry name" value="Preprotein translocase secy subunit"/>
    <property type="match status" value="1"/>
</dbReference>
<dbReference type="AlphaFoldDB" id="A0A7J7DHD3"/>
<evidence type="ECO:0000313" key="11">
    <source>
        <dbReference type="Proteomes" id="UP000593562"/>
    </source>
</evidence>
<evidence type="ECO:0000256" key="8">
    <source>
        <dbReference type="ARBA" id="ARBA00023136"/>
    </source>
</evidence>
<gene>
    <name evidence="10" type="ORF">HS088_TW07G01363</name>
</gene>
<comment type="similarity">
    <text evidence="2">Belongs to the SecE/SEC61-gamma family.</text>
</comment>
<evidence type="ECO:0000256" key="1">
    <source>
        <dbReference type="ARBA" id="ARBA00004370"/>
    </source>
</evidence>
<keyword evidence="11" id="KW-1185">Reference proteome</keyword>
<dbReference type="FunCoup" id="A0A7J7DHD3">
    <property type="interactions" value="536"/>
</dbReference>
<comment type="caution">
    <text evidence="10">The sequence shown here is derived from an EMBL/GenBank/DDBJ whole genome shotgun (WGS) entry which is preliminary data.</text>
</comment>
<accession>A0A7J7DHD3</accession>
<feature type="transmembrane region" description="Helical" evidence="9">
    <location>
        <begin position="128"/>
        <end position="154"/>
    </location>
</feature>
<dbReference type="OrthoDB" id="1913236at2759"/>
<dbReference type="InterPro" id="IPR001901">
    <property type="entry name" value="Translocase_SecE/Sec61-g"/>
</dbReference>
<proteinExistence type="inferred from homology"/>
<reference evidence="10 11" key="1">
    <citation type="journal article" date="2020" name="Nat. Commun.">
        <title>Genome of Tripterygium wilfordii and identification of cytochrome P450 involved in triptolide biosynthesis.</title>
        <authorList>
            <person name="Tu L."/>
            <person name="Su P."/>
            <person name="Zhang Z."/>
            <person name="Gao L."/>
            <person name="Wang J."/>
            <person name="Hu T."/>
            <person name="Zhou J."/>
            <person name="Zhang Y."/>
            <person name="Zhao Y."/>
            <person name="Liu Y."/>
            <person name="Song Y."/>
            <person name="Tong Y."/>
            <person name="Lu Y."/>
            <person name="Yang J."/>
            <person name="Xu C."/>
            <person name="Jia M."/>
            <person name="Peters R.J."/>
            <person name="Huang L."/>
            <person name="Gao W."/>
        </authorList>
    </citation>
    <scope>NUCLEOTIDE SEQUENCE [LARGE SCALE GENOMIC DNA]</scope>
    <source>
        <strain evidence="11">cv. XIE 37</strain>
        <tissue evidence="10">Leaf</tissue>
    </source>
</reference>
<dbReference type="GO" id="GO:0006605">
    <property type="term" value="P:protein targeting"/>
    <property type="evidence" value="ECO:0007669"/>
    <property type="project" value="InterPro"/>
</dbReference>
<dbReference type="PANTHER" id="PTHR37247:SF1">
    <property type="entry name" value="TRANSMEMBRANE PROTEIN"/>
    <property type="match status" value="1"/>
</dbReference>
<dbReference type="GO" id="GO:0016020">
    <property type="term" value="C:membrane"/>
    <property type="evidence" value="ECO:0007669"/>
    <property type="project" value="UniProtKB-SubCell"/>
</dbReference>
<evidence type="ECO:0000256" key="6">
    <source>
        <dbReference type="ARBA" id="ARBA00022989"/>
    </source>
</evidence>